<keyword evidence="3" id="KW-1185">Reference proteome</keyword>
<feature type="signal peptide" evidence="1">
    <location>
        <begin position="1"/>
        <end position="37"/>
    </location>
</feature>
<evidence type="ECO:0000256" key="1">
    <source>
        <dbReference type="SAM" id="SignalP"/>
    </source>
</evidence>
<sequence length="224" mass="22629">MVRPTSLPTKTRRIATFAAAGLAAAALGVAVPSAASADPVIRVDYPVNGTTAIKATGSTLQLGPGALKASLDLGTGDLTADLEMPPAHGEFKQFGIIPVSVTTTMIEETPTTGKVDLATGATTSTSKVTLKLSNLKVAGIPVPVGNNCKTKSPANINLTSGADWDVLNGGTMSGTYTIPEFQNCLLAAPLINLTVPGPDNTISLKLGAATVPPEIAKKLAAIGD</sequence>
<evidence type="ECO:0000313" key="2">
    <source>
        <dbReference type="EMBL" id="GAA2413338.1"/>
    </source>
</evidence>
<name>A0ABN3IV04_9ACTN</name>
<dbReference type="EMBL" id="BAAARW010000011">
    <property type="protein sequence ID" value="GAA2413338.1"/>
    <property type="molecule type" value="Genomic_DNA"/>
</dbReference>
<accession>A0ABN3IV04</accession>
<dbReference type="Proteomes" id="UP001501231">
    <property type="component" value="Unassembled WGS sequence"/>
</dbReference>
<keyword evidence="1" id="KW-0732">Signal</keyword>
<proteinExistence type="predicted"/>
<gene>
    <name evidence="2" type="ORF">GCM10010191_23830</name>
</gene>
<comment type="caution">
    <text evidence="2">The sequence shown here is derived from an EMBL/GenBank/DDBJ whole genome shotgun (WGS) entry which is preliminary data.</text>
</comment>
<feature type="chain" id="PRO_5046530779" description="Cyclase" evidence="1">
    <location>
        <begin position="38"/>
        <end position="224"/>
    </location>
</feature>
<protein>
    <recommendedName>
        <fullName evidence="4">Cyclase</fullName>
    </recommendedName>
</protein>
<organism evidence="2 3">
    <name type="scientific">Actinomadura vinacea</name>
    <dbReference type="NCBI Taxonomy" id="115336"/>
    <lineage>
        <taxon>Bacteria</taxon>
        <taxon>Bacillati</taxon>
        <taxon>Actinomycetota</taxon>
        <taxon>Actinomycetes</taxon>
        <taxon>Streptosporangiales</taxon>
        <taxon>Thermomonosporaceae</taxon>
        <taxon>Actinomadura</taxon>
    </lineage>
</organism>
<evidence type="ECO:0008006" key="4">
    <source>
        <dbReference type="Google" id="ProtNLM"/>
    </source>
</evidence>
<reference evidence="2 3" key="1">
    <citation type="journal article" date="2019" name="Int. J. Syst. Evol. Microbiol.">
        <title>The Global Catalogue of Microorganisms (GCM) 10K type strain sequencing project: providing services to taxonomists for standard genome sequencing and annotation.</title>
        <authorList>
            <consortium name="The Broad Institute Genomics Platform"/>
            <consortium name="The Broad Institute Genome Sequencing Center for Infectious Disease"/>
            <person name="Wu L."/>
            <person name="Ma J."/>
        </authorList>
    </citation>
    <scope>NUCLEOTIDE SEQUENCE [LARGE SCALE GENOMIC DNA]</scope>
    <source>
        <strain evidence="2 3">JCM 3325</strain>
    </source>
</reference>
<evidence type="ECO:0000313" key="3">
    <source>
        <dbReference type="Proteomes" id="UP001501231"/>
    </source>
</evidence>